<evidence type="ECO:0000313" key="1">
    <source>
        <dbReference type="EMBL" id="ETL37981.1"/>
    </source>
</evidence>
<name>W2IV31_PHYNI</name>
<accession>W2IV31</accession>
<dbReference type="EMBL" id="KI673444">
    <property type="protein sequence ID" value="ETL37981.1"/>
    <property type="molecule type" value="Genomic_DNA"/>
</dbReference>
<sequence length="268" mass="30270">MVWSVLDLYNKTTGMVASCHRFNLVVNRFLADYETELVAVNNLMIQLRHCNNVVYPREVHGPPTYQTECNSLYGPQKLFALLTDLEKLDTVCKAFQHKTTTAPDVRLQFDSVVTDYPIMAEHLRPSAESVNCPLFESALVNIGNGDTLTTAEARALKCFEVTSDSDGGRVDGDQVNAKRMKQTRCDYVVAILREGKRRRVSTRTNVSYRALAKLAPPTSNTVERLLSTCKLIMTPQRICMQPVNFEMIAFLRANREMRNVTTLIGQNE</sequence>
<dbReference type="PANTHER" id="PTHR40866:SF1">
    <property type="entry name" value="BED-TYPE DOMAIN-CONTAINING PROTEIN"/>
    <property type="match status" value="1"/>
</dbReference>
<dbReference type="Proteomes" id="UP000053864">
    <property type="component" value="Unassembled WGS sequence"/>
</dbReference>
<reference evidence="1" key="1">
    <citation type="submission" date="2013-11" db="EMBL/GenBank/DDBJ databases">
        <title>The Genome Sequence of Phytophthora parasitica CJ05E6.</title>
        <authorList>
            <consortium name="The Broad Institute Genomics Platform"/>
            <person name="Russ C."/>
            <person name="Tyler B."/>
            <person name="Panabieres F."/>
            <person name="Shan W."/>
            <person name="Tripathy S."/>
            <person name="Grunwald N."/>
            <person name="Machado M."/>
            <person name="Johnson C.S."/>
            <person name="Arredondo F."/>
            <person name="Hong C."/>
            <person name="Coffey M."/>
            <person name="Young S.K."/>
            <person name="Zeng Q."/>
            <person name="Gargeya S."/>
            <person name="Fitzgerald M."/>
            <person name="Abouelleil A."/>
            <person name="Alvarado L."/>
            <person name="Chapman S.B."/>
            <person name="Gainer-Dewar J."/>
            <person name="Goldberg J."/>
            <person name="Griggs A."/>
            <person name="Gujja S."/>
            <person name="Hansen M."/>
            <person name="Howarth C."/>
            <person name="Imamovic A."/>
            <person name="Ireland A."/>
            <person name="Larimer J."/>
            <person name="McCowan C."/>
            <person name="Murphy C."/>
            <person name="Pearson M."/>
            <person name="Poon T.W."/>
            <person name="Priest M."/>
            <person name="Roberts A."/>
            <person name="Saif S."/>
            <person name="Shea T."/>
            <person name="Sykes S."/>
            <person name="Wortman J."/>
            <person name="Nusbaum C."/>
            <person name="Birren B."/>
        </authorList>
    </citation>
    <scope>NUCLEOTIDE SEQUENCE [LARGE SCALE GENOMIC DNA]</scope>
    <source>
        <strain evidence="1">CJ05E6</strain>
    </source>
</reference>
<evidence type="ECO:0008006" key="2">
    <source>
        <dbReference type="Google" id="ProtNLM"/>
    </source>
</evidence>
<proteinExistence type="predicted"/>
<gene>
    <name evidence="1" type="ORF">L916_10403</name>
</gene>
<dbReference type="VEuPathDB" id="FungiDB:PPTG_12442"/>
<organism evidence="1">
    <name type="scientific">Phytophthora nicotianae</name>
    <name type="common">Potato buckeye rot agent</name>
    <name type="synonym">Phytophthora parasitica</name>
    <dbReference type="NCBI Taxonomy" id="4792"/>
    <lineage>
        <taxon>Eukaryota</taxon>
        <taxon>Sar</taxon>
        <taxon>Stramenopiles</taxon>
        <taxon>Oomycota</taxon>
        <taxon>Peronosporomycetes</taxon>
        <taxon>Peronosporales</taxon>
        <taxon>Peronosporaceae</taxon>
        <taxon>Phytophthora</taxon>
    </lineage>
</organism>
<protein>
    <recommendedName>
        <fullName evidence="2">HAT C-terminal dimerisation domain-containing protein</fullName>
    </recommendedName>
</protein>
<dbReference type="PANTHER" id="PTHR40866">
    <property type="entry name" value="BED-TYPE DOMAIN-CONTAINING PROTEIN"/>
    <property type="match status" value="1"/>
</dbReference>
<dbReference type="AlphaFoldDB" id="W2IV31"/>